<sequence>MFPRPRRGRLALALVVAFPLVAGSLTACSSTVSMKPAADANDPACAAVTTALPDSVDGQTRRWTDAQATGAWGDPSTVLLTCGVTEPGPTELVCQSVDNVDWIIDDSEAPNYRFTTYGRSPAVEVYLDYDDVSARAVLSDLGRAVGTLPTTGAVCTERVDTAEG</sequence>
<protein>
    <submittedName>
        <fullName evidence="2">Uncharacterized protein DUF3515</fullName>
    </submittedName>
</protein>
<evidence type="ECO:0000313" key="3">
    <source>
        <dbReference type="Proteomes" id="UP000273158"/>
    </source>
</evidence>
<dbReference type="AlphaFoldDB" id="A0A498C1D9"/>
<dbReference type="Pfam" id="PF12028">
    <property type="entry name" value="DUF3515"/>
    <property type="match status" value="1"/>
</dbReference>
<accession>A0A498C1D9</accession>
<evidence type="ECO:0000256" key="1">
    <source>
        <dbReference type="SAM" id="SignalP"/>
    </source>
</evidence>
<keyword evidence="3" id="KW-1185">Reference proteome</keyword>
<dbReference type="InterPro" id="IPR021903">
    <property type="entry name" value="DUF3515"/>
</dbReference>
<dbReference type="RefSeq" id="WP_121058531.1">
    <property type="nucleotide sequence ID" value="NZ_RCDB01000002.1"/>
</dbReference>
<reference evidence="2 3" key="1">
    <citation type="journal article" date="2015" name="Stand. Genomic Sci.">
        <title>Genomic Encyclopedia of Bacterial and Archaeal Type Strains, Phase III: the genomes of soil and plant-associated and newly described type strains.</title>
        <authorList>
            <person name="Whitman W.B."/>
            <person name="Woyke T."/>
            <person name="Klenk H.P."/>
            <person name="Zhou Y."/>
            <person name="Lilburn T.G."/>
            <person name="Beck B.J."/>
            <person name="De Vos P."/>
            <person name="Vandamme P."/>
            <person name="Eisen J.A."/>
            <person name="Garrity G."/>
            <person name="Hugenholtz P."/>
            <person name="Kyrpides N.C."/>
        </authorList>
    </citation>
    <scope>NUCLEOTIDE SEQUENCE [LARGE SCALE GENOMIC DNA]</scope>
    <source>
        <strain evidence="2 3">S2T63</strain>
    </source>
</reference>
<gene>
    <name evidence="2" type="ORF">C7474_1517</name>
</gene>
<dbReference type="PROSITE" id="PS51257">
    <property type="entry name" value="PROKAR_LIPOPROTEIN"/>
    <property type="match status" value="1"/>
</dbReference>
<keyword evidence="1" id="KW-0732">Signal</keyword>
<proteinExistence type="predicted"/>
<dbReference type="EMBL" id="RCDB01000002">
    <property type="protein sequence ID" value="RLK49372.1"/>
    <property type="molecule type" value="Genomic_DNA"/>
</dbReference>
<evidence type="ECO:0000313" key="2">
    <source>
        <dbReference type="EMBL" id="RLK49372.1"/>
    </source>
</evidence>
<dbReference type="OrthoDB" id="4331648at2"/>
<name>A0A498C1D9_9MICO</name>
<feature type="chain" id="PRO_5038621932" evidence="1">
    <location>
        <begin position="28"/>
        <end position="164"/>
    </location>
</feature>
<comment type="caution">
    <text evidence="2">The sequence shown here is derived from an EMBL/GenBank/DDBJ whole genome shotgun (WGS) entry which is preliminary data.</text>
</comment>
<feature type="signal peptide" evidence="1">
    <location>
        <begin position="1"/>
        <end position="27"/>
    </location>
</feature>
<organism evidence="2 3">
    <name type="scientific">Microbacterium telephonicum</name>
    <dbReference type="NCBI Taxonomy" id="1714841"/>
    <lineage>
        <taxon>Bacteria</taxon>
        <taxon>Bacillati</taxon>
        <taxon>Actinomycetota</taxon>
        <taxon>Actinomycetes</taxon>
        <taxon>Micrococcales</taxon>
        <taxon>Microbacteriaceae</taxon>
        <taxon>Microbacterium</taxon>
    </lineage>
</organism>
<dbReference type="Proteomes" id="UP000273158">
    <property type="component" value="Unassembled WGS sequence"/>
</dbReference>